<evidence type="ECO:0000313" key="4">
    <source>
        <dbReference type="Proteomes" id="UP000789803"/>
    </source>
</evidence>
<feature type="transmembrane region" description="Helical" evidence="1">
    <location>
        <begin position="91"/>
        <end position="111"/>
    </location>
</feature>
<feature type="transmembrane region" description="Helical" evidence="1">
    <location>
        <begin position="180"/>
        <end position="201"/>
    </location>
</feature>
<feature type="transmembrane region" description="Helical" evidence="1">
    <location>
        <begin position="12"/>
        <end position="31"/>
    </location>
</feature>
<dbReference type="Proteomes" id="UP000789803">
    <property type="component" value="Unassembled WGS sequence"/>
</dbReference>
<dbReference type="EMBL" id="CAJHOF010000006">
    <property type="protein sequence ID" value="CAD7288176.1"/>
    <property type="molecule type" value="Genomic_DNA"/>
</dbReference>
<comment type="caution">
    <text evidence="3">The sequence shown here is derived from an EMBL/GenBank/DDBJ whole genome shotgun (WGS) entry which is preliminary data.</text>
</comment>
<organism evidence="3 4">
    <name type="scientific">Campylobacter majalis</name>
    <dbReference type="NCBI Taxonomy" id="2790656"/>
    <lineage>
        <taxon>Bacteria</taxon>
        <taxon>Pseudomonadati</taxon>
        <taxon>Campylobacterota</taxon>
        <taxon>Epsilonproteobacteria</taxon>
        <taxon>Campylobacterales</taxon>
        <taxon>Campylobacteraceae</taxon>
        <taxon>Campylobacter</taxon>
    </lineage>
</organism>
<dbReference type="InterPro" id="IPR003675">
    <property type="entry name" value="Rce1/LyrA-like_dom"/>
</dbReference>
<accession>A0ABN7K8Y0</accession>
<feature type="transmembrane region" description="Helical" evidence="1">
    <location>
        <begin position="131"/>
        <end position="159"/>
    </location>
</feature>
<protein>
    <recommendedName>
        <fullName evidence="2">CAAX prenyl protease 2/Lysostaphin resistance protein A-like domain-containing protein</fullName>
    </recommendedName>
</protein>
<proteinExistence type="predicted"/>
<keyword evidence="1" id="KW-0472">Membrane</keyword>
<evidence type="ECO:0000259" key="2">
    <source>
        <dbReference type="Pfam" id="PF02517"/>
    </source>
</evidence>
<name>A0ABN7K8Y0_9BACT</name>
<dbReference type="Pfam" id="PF02517">
    <property type="entry name" value="Rce1-like"/>
    <property type="match status" value="1"/>
</dbReference>
<reference evidence="3 4" key="1">
    <citation type="submission" date="2020-11" db="EMBL/GenBank/DDBJ databases">
        <authorList>
            <person name="Peeters C."/>
        </authorList>
    </citation>
    <scope>NUCLEOTIDE SEQUENCE [LARGE SCALE GENOMIC DNA]</scope>
    <source>
        <strain evidence="3 4">LMG 7974</strain>
    </source>
</reference>
<keyword evidence="1" id="KW-0812">Transmembrane</keyword>
<feature type="domain" description="CAAX prenyl protease 2/Lysostaphin resistance protein A-like" evidence="2">
    <location>
        <begin position="135"/>
        <end position="221"/>
    </location>
</feature>
<dbReference type="RefSeq" id="WP_229932678.1">
    <property type="nucleotide sequence ID" value="NZ_CAJHOF010000006.1"/>
</dbReference>
<feature type="transmembrane region" description="Helical" evidence="1">
    <location>
        <begin position="54"/>
        <end position="71"/>
    </location>
</feature>
<evidence type="ECO:0000256" key="1">
    <source>
        <dbReference type="SAM" id="Phobius"/>
    </source>
</evidence>
<sequence>MKLKFLNTYDIIILATIMFATAIYQSTYAFFTDFDSTQDVLFGVNLDTIAGGEYRLMIEEILFALLAFLYLKFRNFDFSQWQFKITLKDSLIALVMFCSAALIMDIFLYVAELVTPTQQQEYDIANYSLPININIELILVSIINASFEELFFIAICMSVSSEKIRKILLFSLIIRISFHTYQGIYSALGIGLILGIFYFVIYQKGYKNLYGFFLSHALADIFGLGLVNFLYFEFQ</sequence>
<gene>
    <name evidence="3" type="ORF">LMG7974_00872</name>
</gene>
<keyword evidence="4" id="KW-1185">Reference proteome</keyword>
<evidence type="ECO:0000313" key="3">
    <source>
        <dbReference type="EMBL" id="CAD7288176.1"/>
    </source>
</evidence>
<keyword evidence="1" id="KW-1133">Transmembrane helix</keyword>
<feature type="transmembrane region" description="Helical" evidence="1">
    <location>
        <begin position="213"/>
        <end position="232"/>
    </location>
</feature>